<feature type="transmembrane region" description="Helical" evidence="2">
    <location>
        <begin position="308"/>
        <end position="327"/>
    </location>
</feature>
<feature type="transmembrane region" description="Helical" evidence="2">
    <location>
        <begin position="258"/>
        <end position="278"/>
    </location>
</feature>
<evidence type="ECO:0000256" key="1">
    <source>
        <dbReference type="SAM" id="MobiDB-lite"/>
    </source>
</evidence>
<keyword evidence="2" id="KW-1133">Transmembrane helix</keyword>
<dbReference type="RefSeq" id="WP_015030308.1">
    <property type="nucleotide sequence ID" value="NC_018748.1"/>
</dbReference>
<evidence type="ECO:0000313" key="3">
    <source>
        <dbReference type="EMBL" id="AFK04619.1"/>
    </source>
</evidence>
<keyword evidence="2" id="KW-0472">Membrane</keyword>
<dbReference type="EMBL" id="CP002961">
    <property type="protein sequence ID" value="AFK04619.1"/>
    <property type="molecule type" value="Genomic_DNA"/>
</dbReference>
<keyword evidence="4" id="KW-1185">Reference proteome</keyword>
<evidence type="ECO:0008006" key="5">
    <source>
        <dbReference type="Google" id="ProtNLM"/>
    </source>
</evidence>
<gene>
    <name evidence="3" type="ordered locus">Emtol_3491</name>
</gene>
<feature type="region of interest" description="Disordered" evidence="1">
    <location>
        <begin position="365"/>
        <end position="384"/>
    </location>
</feature>
<protein>
    <recommendedName>
        <fullName evidence="5">DUF2157 domain-containing protein</fullName>
    </recommendedName>
</protein>
<feature type="transmembrane region" description="Helical" evidence="2">
    <location>
        <begin position="115"/>
        <end position="133"/>
    </location>
</feature>
<feature type="transmembrane region" description="Helical" evidence="2">
    <location>
        <begin position="285"/>
        <end position="302"/>
    </location>
</feature>
<name>A0ABN4AQJ5_EMTOG</name>
<reference evidence="3 4" key="1">
    <citation type="submission" date="2011-07" db="EMBL/GenBank/DDBJ databases">
        <title>The complete genome of chromosome of Emticicia oligotrophica DSM 17448.</title>
        <authorList>
            <consortium name="US DOE Joint Genome Institute (JGI-PGF)"/>
            <person name="Lucas S."/>
            <person name="Han J."/>
            <person name="Lapidus A."/>
            <person name="Bruce D."/>
            <person name="Goodwin L."/>
            <person name="Pitluck S."/>
            <person name="Peters L."/>
            <person name="Kyrpides N."/>
            <person name="Mavromatis K."/>
            <person name="Ivanova N."/>
            <person name="Ovchinnikova G."/>
            <person name="Teshima H."/>
            <person name="Detter J.C."/>
            <person name="Tapia R."/>
            <person name="Han C."/>
            <person name="Land M."/>
            <person name="Hauser L."/>
            <person name="Markowitz V."/>
            <person name="Cheng J.-F."/>
            <person name="Hugenholtz P."/>
            <person name="Woyke T."/>
            <person name="Wu D."/>
            <person name="Tindall B."/>
            <person name="Pomrenke H."/>
            <person name="Brambilla E."/>
            <person name="Klenk H.-P."/>
            <person name="Eisen J.A."/>
        </authorList>
    </citation>
    <scope>NUCLEOTIDE SEQUENCE [LARGE SCALE GENOMIC DNA]</scope>
    <source>
        <strain evidence="3 4">DSM 17448</strain>
    </source>
</reference>
<feature type="compositionally biased region" description="Gly residues" evidence="1">
    <location>
        <begin position="373"/>
        <end position="384"/>
    </location>
</feature>
<feature type="transmembrane region" description="Helical" evidence="2">
    <location>
        <begin position="162"/>
        <end position="181"/>
    </location>
</feature>
<keyword evidence="2" id="KW-0812">Transmembrane</keyword>
<proteinExistence type="predicted"/>
<feature type="transmembrane region" description="Helical" evidence="2">
    <location>
        <begin position="139"/>
        <end position="155"/>
    </location>
</feature>
<evidence type="ECO:0000313" key="4">
    <source>
        <dbReference type="Proteomes" id="UP000002875"/>
    </source>
</evidence>
<feature type="transmembrane region" description="Helical" evidence="2">
    <location>
        <begin position="54"/>
        <end position="76"/>
    </location>
</feature>
<organism evidence="3 4">
    <name type="scientific">Emticicia oligotrophica (strain DSM 17448 / CIP 109782 / MTCC 6937 / GPTSA100-15)</name>
    <dbReference type="NCBI Taxonomy" id="929562"/>
    <lineage>
        <taxon>Bacteria</taxon>
        <taxon>Pseudomonadati</taxon>
        <taxon>Bacteroidota</taxon>
        <taxon>Cytophagia</taxon>
        <taxon>Cytophagales</taxon>
        <taxon>Leadbetterellaceae</taxon>
        <taxon>Emticicia</taxon>
    </lineage>
</organism>
<sequence length="384" mass="43234">MKAYNETWVDNISYRKTVDDWYSRNLISSIQHQKAYDTLPIGFHQSNVFIKIGLFLFTCIVASAALGFISLFLLEILSDTTFSYSVISLLYAFVFLFFLEYFIKKNSFYRSGVDNALLYATICAFFVAIIGFLEINIPIWSYCLIAVIILLPALIRYADPLVALGLYLSLIGLCFFSITQYNLGKTIIPFVIILVSGALYLTNDFWAKKVQNYYYQDCQTIIEVLTLITFYLGGNYFIVREGNAFLNDLDVSVQITFAPLFCIFSTIIPILYIIWGLFKHNRSMLVVGMAALGFAIFTFRFYNSFIPIQWALCIGGSLLICLCIIAIRSLKAAKFGITSEAIGVNELKNLEAFIVNQALQQPTQPNKVQFGKGDFGGGGSGSNY</sequence>
<evidence type="ECO:0000256" key="2">
    <source>
        <dbReference type="SAM" id="Phobius"/>
    </source>
</evidence>
<feature type="transmembrane region" description="Helical" evidence="2">
    <location>
        <begin position="218"/>
        <end position="238"/>
    </location>
</feature>
<feature type="transmembrane region" description="Helical" evidence="2">
    <location>
        <begin position="82"/>
        <end position="103"/>
    </location>
</feature>
<dbReference type="Proteomes" id="UP000002875">
    <property type="component" value="Chromosome"/>
</dbReference>
<feature type="transmembrane region" description="Helical" evidence="2">
    <location>
        <begin position="187"/>
        <end position="206"/>
    </location>
</feature>
<accession>A0ABN4AQJ5</accession>